<dbReference type="GO" id="GO:0034599">
    <property type="term" value="P:cellular response to oxidative stress"/>
    <property type="evidence" value="ECO:0007669"/>
    <property type="project" value="InterPro"/>
</dbReference>
<dbReference type="PANTHER" id="PTHR31356:SF59">
    <property type="entry name" value="L-ASCORBATE PEROXIDASE 1, CYTOSOLIC"/>
    <property type="match status" value="1"/>
</dbReference>
<sequence>MQNAACCCPFFPATRPFAVRRAVAVHRAHPLNSSPNHASLGIHSDADASRLASNDTRSEVGSSEQSIRYSMLLVIQAIALQACSVVRNSITLQLIENKFRMSFSSSDRPSMFARGATPWPLLYDVRMYDCAGQFWSLLFVSVSSASAVWGDTPHIVYGSSLDVPDGTRLGRSMWLLRPAGPFGTMKLAEELAHSANNGLDIAVRAAGADQGTVSDSFFDSWLIVYSFFRSWLVLSLWRLPAAAGLRFLSIQEGSVTSEISSTCLPFPDKNEPSVEGRLPDSTKGADHLRVVFSKQMGLSDQDIVALFRRPHTGQLTYFTVFP</sequence>
<dbReference type="EMBL" id="KZ451923">
    <property type="protein sequence ID" value="PKA61786.1"/>
    <property type="molecule type" value="Genomic_DNA"/>
</dbReference>
<proteinExistence type="predicted"/>
<dbReference type="AlphaFoldDB" id="A0A2I0B1W9"/>
<evidence type="ECO:0000256" key="1">
    <source>
        <dbReference type="ARBA" id="ARBA00022837"/>
    </source>
</evidence>
<protein>
    <submittedName>
        <fullName evidence="3">L-ascorbate peroxidase, cytosolic</fullName>
        <ecNumber evidence="3">1.11.1.11</ecNumber>
    </submittedName>
</protein>
<dbReference type="STRING" id="1088818.A0A2I0B1W9"/>
<dbReference type="InterPro" id="IPR010255">
    <property type="entry name" value="Haem_peroxidase_sf"/>
</dbReference>
<dbReference type="EC" id="1.11.1.11" evidence="3"/>
<dbReference type="Gene3D" id="1.10.520.10">
    <property type="match status" value="1"/>
</dbReference>
<dbReference type="GO" id="GO:0020037">
    <property type="term" value="F:heme binding"/>
    <property type="evidence" value="ECO:0007669"/>
    <property type="project" value="InterPro"/>
</dbReference>
<dbReference type="PANTHER" id="PTHR31356">
    <property type="entry name" value="THYLAKOID LUMENAL 29 KDA PROTEIN, CHLOROPLASTIC-RELATED"/>
    <property type="match status" value="1"/>
</dbReference>
<dbReference type="GO" id="GO:0042744">
    <property type="term" value="P:hydrogen peroxide catabolic process"/>
    <property type="evidence" value="ECO:0007669"/>
    <property type="project" value="TreeGrafter"/>
</dbReference>
<keyword evidence="1" id="KW-0106">Calcium</keyword>
<gene>
    <name evidence="3" type="primary">APX1</name>
    <name evidence="3" type="ORF">AXF42_Ash008617</name>
</gene>
<keyword evidence="2 3" id="KW-0560">Oxidoreductase</keyword>
<dbReference type="InterPro" id="IPR044831">
    <property type="entry name" value="Ccp1-like"/>
</dbReference>
<dbReference type="SUPFAM" id="SSF48113">
    <property type="entry name" value="Heme-dependent peroxidases"/>
    <property type="match status" value="1"/>
</dbReference>
<reference evidence="3 4" key="1">
    <citation type="journal article" date="2017" name="Nature">
        <title>The Apostasia genome and the evolution of orchids.</title>
        <authorList>
            <person name="Zhang G.Q."/>
            <person name="Liu K.W."/>
            <person name="Li Z."/>
            <person name="Lohaus R."/>
            <person name="Hsiao Y.Y."/>
            <person name="Niu S.C."/>
            <person name="Wang J.Y."/>
            <person name="Lin Y.C."/>
            <person name="Xu Q."/>
            <person name="Chen L.J."/>
            <person name="Yoshida K."/>
            <person name="Fujiwara S."/>
            <person name="Wang Z.W."/>
            <person name="Zhang Y.Q."/>
            <person name="Mitsuda N."/>
            <person name="Wang M."/>
            <person name="Liu G.H."/>
            <person name="Pecoraro L."/>
            <person name="Huang H.X."/>
            <person name="Xiao X.J."/>
            <person name="Lin M."/>
            <person name="Wu X.Y."/>
            <person name="Wu W.L."/>
            <person name="Chen Y.Y."/>
            <person name="Chang S.B."/>
            <person name="Sakamoto S."/>
            <person name="Ohme-Takagi M."/>
            <person name="Yagi M."/>
            <person name="Zeng S.J."/>
            <person name="Shen C.Y."/>
            <person name="Yeh C.M."/>
            <person name="Luo Y.B."/>
            <person name="Tsai W.C."/>
            <person name="Van de Peer Y."/>
            <person name="Liu Z.J."/>
        </authorList>
    </citation>
    <scope>NUCLEOTIDE SEQUENCE [LARGE SCALE GENOMIC DNA]</scope>
    <source>
        <strain evidence="4">cv. Shenzhen</strain>
        <tissue evidence="3">Stem</tissue>
    </source>
</reference>
<dbReference type="GO" id="GO:0016688">
    <property type="term" value="F:L-ascorbate peroxidase activity"/>
    <property type="evidence" value="ECO:0007669"/>
    <property type="project" value="UniProtKB-EC"/>
</dbReference>
<keyword evidence="3" id="KW-0575">Peroxidase</keyword>
<dbReference type="Gene3D" id="1.10.420.10">
    <property type="entry name" value="Peroxidase, domain 2"/>
    <property type="match status" value="1"/>
</dbReference>
<dbReference type="PRINTS" id="PR00459">
    <property type="entry name" value="ASPEROXIDASE"/>
</dbReference>
<dbReference type="Proteomes" id="UP000236161">
    <property type="component" value="Unassembled WGS sequence"/>
</dbReference>
<dbReference type="GO" id="GO:0000302">
    <property type="term" value="P:response to reactive oxygen species"/>
    <property type="evidence" value="ECO:0007669"/>
    <property type="project" value="TreeGrafter"/>
</dbReference>
<evidence type="ECO:0000313" key="3">
    <source>
        <dbReference type="EMBL" id="PKA61786.1"/>
    </source>
</evidence>
<dbReference type="OrthoDB" id="2859658at2759"/>
<accession>A0A2I0B1W9</accession>
<evidence type="ECO:0000313" key="4">
    <source>
        <dbReference type="Proteomes" id="UP000236161"/>
    </source>
</evidence>
<name>A0A2I0B1W9_9ASPA</name>
<organism evidence="3 4">
    <name type="scientific">Apostasia shenzhenica</name>
    <dbReference type="NCBI Taxonomy" id="1088818"/>
    <lineage>
        <taxon>Eukaryota</taxon>
        <taxon>Viridiplantae</taxon>
        <taxon>Streptophyta</taxon>
        <taxon>Embryophyta</taxon>
        <taxon>Tracheophyta</taxon>
        <taxon>Spermatophyta</taxon>
        <taxon>Magnoliopsida</taxon>
        <taxon>Liliopsida</taxon>
        <taxon>Asparagales</taxon>
        <taxon>Orchidaceae</taxon>
        <taxon>Apostasioideae</taxon>
        <taxon>Apostasia</taxon>
    </lineage>
</organism>
<evidence type="ECO:0000256" key="2">
    <source>
        <dbReference type="ARBA" id="ARBA00023002"/>
    </source>
</evidence>
<dbReference type="InterPro" id="IPR002207">
    <property type="entry name" value="Peroxidase_I"/>
</dbReference>
<keyword evidence="4" id="KW-1185">Reference proteome</keyword>
<dbReference type="GO" id="GO:0009507">
    <property type="term" value="C:chloroplast"/>
    <property type="evidence" value="ECO:0007669"/>
    <property type="project" value="TreeGrafter"/>
</dbReference>